<name>A0A4W3GQE6_CALMI</name>
<dbReference type="GO" id="GO:0043295">
    <property type="term" value="F:glutathione binding"/>
    <property type="evidence" value="ECO:0007669"/>
    <property type="project" value="UniProtKB-UniRule"/>
</dbReference>
<keyword evidence="10 13" id="KW-0067">ATP-binding</keyword>
<reference evidence="18" key="3">
    <citation type="journal article" date="2014" name="Nature">
        <title>Elephant shark genome provides unique insights into gnathostome evolution.</title>
        <authorList>
            <consortium name="International Elephant Shark Genome Sequencing Consortium"/>
            <person name="Venkatesh B."/>
            <person name="Lee A.P."/>
            <person name="Ravi V."/>
            <person name="Maurya A.K."/>
            <person name="Lian M.M."/>
            <person name="Swann J.B."/>
            <person name="Ohta Y."/>
            <person name="Flajnik M.F."/>
            <person name="Sutoh Y."/>
            <person name="Kasahara M."/>
            <person name="Hoon S."/>
            <person name="Gangu V."/>
            <person name="Roy S.W."/>
            <person name="Irimia M."/>
            <person name="Korzh V."/>
            <person name="Kondrychyn I."/>
            <person name="Lim Z.W."/>
            <person name="Tay B.H."/>
            <person name="Tohari S."/>
            <person name="Kong K.W."/>
            <person name="Ho S."/>
            <person name="Lorente-Galdos B."/>
            <person name="Quilez J."/>
            <person name="Marques-Bonet T."/>
            <person name="Raney B.J."/>
            <person name="Ingham P.W."/>
            <person name="Tay A."/>
            <person name="Hillier L.W."/>
            <person name="Minx P."/>
            <person name="Boehm T."/>
            <person name="Wilson R.K."/>
            <person name="Brenner S."/>
            <person name="Warren W.C."/>
        </authorList>
    </citation>
    <scope>NUCLEOTIDE SEQUENCE [LARGE SCALE GENOMIC DNA]</scope>
</reference>
<feature type="binding site" evidence="15">
    <location>
        <position position="147"/>
    </location>
    <ligand>
        <name>Mg(2+)</name>
        <dbReference type="ChEBI" id="CHEBI:18420"/>
    </ligand>
</feature>
<dbReference type="Pfam" id="PF03199">
    <property type="entry name" value="GSH_synthase"/>
    <property type="match status" value="1"/>
</dbReference>
<evidence type="ECO:0000313" key="18">
    <source>
        <dbReference type="Proteomes" id="UP000314986"/>
    </source>
</evidence>
<evidence type="ECO:0000256" key="12">
    <source>
        <dbReference type="ARBA" id="ARBA00048871"/>
    </source>
</evidence>
<evidence type="ECO:0000313" key="17">
    <source>
        <dbReference type="Ensembl" id="ENSCMIP00000005210.1"/>
    </source>
</evidence>
<dbReference type="GO" id="GO:0000287">
    <property type="term" value="F:magnesium ion binding"/>
    <property type="evidence" value="ECO:0007669"/>
    <property type="project" value="UniProtKB-UniRule"/>
</dbReference>
<evidence type="ECO:0000256" key="2">
    <source>
        <dbReference type="ARBA" id="ARBA00010385"/>
    </source>
</evidence>
<reference evidence="18" key="2">
    <citation type="journal article" date="2007" name="PLoS Biol.">
        <title>Survey sequencing and comparative analysis of the elephant shark (Callorhinchus milii) genome.</title>
        <authorList>
            <person name="Venkatesh B."/>
            <person name="Kirkness E.F."/>
            <person name="Loh Y.H."/>
            <person name="Halpern A.L."/>
            <person name="Lee A.P."/>
            <person name="Johnson J."/>
            <person name="Dandona N."/>
            <person name="Viswanathan L.D."/>
            <person name="Tay A."/>
            <person name="Venter J.C."/>
            <person name="Strausberg R.L."/>
            <person name="Brenner S."/>
        </authorList>
    </citation>
    <scope>NUCLEOTIDE SEQUENCE [LARGE SCALE GENOMIC DNA]</scope>
</reference>
<protein>
    <recommendedName>
        <fullName evidence="5 13">Glutathione synthetase</fullName>
        <shortName evidence="13">GSH-S</shortName>
        <ecNumber evidence="4 13">6.3.2.3</ecNumber>
    </recommendedName>
</protein>
<comment type="catalytic activity">
    <reaction evidence="12">
        <text>gamma-L-glutamyl-L-cysteine + glycine + ATP = glutathione + ADP + phosphate + H(+)</text>
        <dbReference type="Rhea" id="RHEA:13557"/>
        <dbReference type="ChEBI" id="CHEBI:15378"/>
        <dbReference type="ChEBI" id="CHEBI:30616"/>
        <dbReference type="ChEBI" id="CHEBI:43474"/>
        <dbReference type="ChEBI" id="CHEBI:57305"/>
        <dbReference type="ChEBI" id="CHEBI:57925"/>
        <dbReference type="ChEBI" id="CHEBI:58173"/>
        <dbReference type="ChEBI" id="CHEBI:456216"/>
        <dbReference type="EC" id="6.3.2.3"/>
    </reaction>
    <physiologicalReaction direction="left-to-right" evidence="12">
        <dbReference type="Rhea" id="RHEA:13558"/>
    </physiologicalReaction>
</comment>
<dbReference type="PANTHER" id="PTHR11130">
    <property type="entry name" value="GLUTATHIONE SYNTHETASE"/>
    <property type="match status" value="1"/>
</dbReference>
<dbReference type="Gene3D" id="3.30.470.20">
    <property type="entry name" value="ATP-grasp fold, B domain"/>
    <property type="match status" value="1"/>
</dbReference>
<evidence type="ECO:0000256" key="10">
    <source>
        <dbReference type="ARBA" id="ARBA00022840"/>
    </source>
</evidence>
<evidence type="ECO:0000256" key="5">
    <source>
        <dbReference type="ARBA" id="ARBA00020821"/>
    </source>
</evidence>
<feature type="binding site" evidence="14">
    <location>
        <position position="147"/>
    </location>
    <ligand>
        <name>ATP</name>
        <dbReference type="ChEBI" id="CHEBI:30616"/>
    </ligand>
</feature>
<dbReference type="PANTHER" id="PTHR11130:SF0">
    <property type="entry name" value="GLUTATHIONE SYNTHETASE"/>
    <property type="match status" value="1"/>
</dbReference>
<keyword evidence="18" id="KW-1185">Reference proteome</keyword>
<keyword evidence="8 13" id="KW-0479">Metal-binding</keyword>
<dbReference type="InterPro" id="IPR016185">
    <property type="entry name" value="PreATP-grasp_dom_sf"/>
</dbReference>
<evidence type="ECO:0000259" key="16">
    <source>
        <dbReference type="Pfam" id="PF03199"/>
    </source>
</evidence>
<accession>A0A4W3GQE6</accession>
<feature type="binding site" evidence="14">
    <location>
        <position position="426"/>
    </location>
    <ligand>
        <name>ATP</name>
        <dbReference type="ChEBI" id="CHEBI:30616"/>
    </ligand>
</feature>
<reference evidence="18" key="1">
    <citation type="journal article" date="2006" name="Science">
        <title>Ancient noncoding elements conserved in the human genome.</title>
        <authorList>
            <person name="Venkatesh B."/>
            <person name="Kirkness E.F."/>
            <person name="Loh Y.H."/>
            <person name="Halpern A.L."/>
            <person name="Lee A.P."/>
            <person name="Johnson J."/>
            <person name="Dandona N."/>
            <person name="Viswanathan L.D."/>
            <person name="Tay A."/>
            <person name="Venter J.C."/>
            <person name="Strausberg R.L."/>
            <person name="Brenner S."/>
        </authorList>
    </citation>
    <scope>NUCLEOTIDE SEQUENCE [LARGE SCALE GENOMIC DNA]</scope>
</reference>
<evidence type="ECO:0000256" key="15">
    <source>
        <dbReference type="PIRSR" id="PIRSR001558-2"/>
    </source>
</evidence>
<sequence length="475" mass="53720">MSVTSAVPEEILQDTYLIQGLMVAAKDAALYHGVLMRTVEDPNSSEMINYAPFSLFPSPVPENLFKEAMDVQKDFNLLIDRVSQDQEFLTKALESTIRVDDFTAHLFEIYKSVRDEGIRQNIILGINRSDYMFHNGQNDKPTLKQIEINTIAASFAGLGSRIPDIHRHVFQVWGKPEEAAKILKCEAIYRITDGIAKAWRMYGSEKAVIVFVVENVARNIFDQRCLEMELWRRNITVLRRKTEEIYQRGILDTDRKLFMHSRVNSQVGHFLLRLFPPVQDWNGRLLLERSRAIKCPDIATHLVGTKKVQQELTRPGVLEKFLYDNPEAVERIRATFVGLYSFDEGEEGDKVVAMAMAEPEHFVLKPQREGGGNNSFGEELKQLLGSLKDSPERSAYILMEKVTPLPVVNYLVHPGVPPKLTECVTELGIFGVYIRRCGNMVINDCSGHLLRTKSTEFADGGVAAGVAVLDSPYLV</sequence>
<dbReference type="SUPFAM" id="SSF52440">
    <property type="entry name" value="PreATP-grasp domain"/>
    <property type="match status" value="1"/>
</dbReference>
<dbReference type="FunFam" id="3.30.1490.50:FF:000001">
    <property type="entry name" value="Glutathione synthetase"/>
    <property type="match status" value="1"/>
</dbReference>
<dbReference type="Gene3D" id="3.30.1490.80">
    <property type="match status" value="1"/>
</dbReference>
<dbReference type="InterPro" id="IPR014042">
    <property type="entry name" value="Glutathione_synthase_a-hlx"/>
</dbReference>
<dbReference type="PIRSF" id="PIRSF001558">
    <property type="entry name" value="GSHase"/>
    <property type="match status" value="1"/>
</dbReference>
<keyword evidence="9 13" id="KW-0547">Nucleotide-binding</keyword>
<comment type="cofactor">
    <cofactor evidence="13 15">
        <name>Mg(2+)</name>
        <dbReference type="ChEBI" id="CHEBI:18420"/>
    </cofactor>
    <text evidence="13 15">Binds 1 Mg(2+) ion per subunit.</text>
</comment>
<dbReference type="Gene3D" id="3.40.50.1760">
    <property type="entry name" value="Glutathione synthase, substrate-binding domain superfamily, eukaryotic"/>
    <property type="match status" value="1"/>
</dbReference>
<evidence type="ECO:0000256" key="1">
    <source>
        <dbReference type="ARBA" id="ARBA00004965"/>
    </source>
</evidence>
<evidence type="ECO:0000256" key="4">
    <source>
        <dbReference type="ARBA" id="ARBA00012214"/>
    </source>
</evidence>
<gene>
    <name evidence="17" type="primary">gss</name>
</gene>
<evidence type="ECO:0000256" key="11">
    <source>
        <dbReference type="ARBA" id="ARBA00022842"/>
    </source>
</evidence>
<dbReference type="InterPro" id="IPR037013">
    <property type="entry name" value="GSH-S_sub-bd_sf"/>
</dbReference>
<keyword evidence="7 13" id="KW-0317">Glutathione biosynthesis</keyword>
<comment type="pathway">
    <text evidence="1 13">Sulfur metabolism; glutathione biosynthesis; glutathione from L-cysteine and L-glutamate: step 2/2.</text>
</comment>
<feature type="binding site" evidence="14">
    <location>
        <position position="128"/>
    </location>
    <ligand>
        <name>substrate</name>
    </ligand>
</feature>
<feature type="domain" description="Glutathione synthase substrate-binding" evidence="16">
    <location>
        <begin position="207"/>
        <end position="303"/>
    </location>
</feature>
<keyword evidence="11 13" id="KW-0460">Magnesium</keyword>
<evidence type="ECO:0000256" key="7">
    <source>
        <dbReference type="ARBA" id="ARBA00022684"/>
    </source>
</evidence>
<dbReference type="NCBIfam" id="TIGR01986">
    <property type="entry name" value="glut_syn_euk"/>
    <property type="match status" value="1"/>
</dbReference>
<reference evidence="17" key="4">
    <citation type="submission" date="2025-08" db="UniProtKB">
        <authorList>
            <consortium name="Ensembl"/>
        </authorList>
    </citation>
    <scope>IDENTIFICATION</scope>
</reference>
<dbReference type="InParanoid" id="A0A4W3GQE6"/>
<dbReference type="SUPFAM" id="SSF56059">
    <property type="entry name" value="Glutathione synthetase ATP-binding domain-like"/>
    <property type="match status" value="1"/>
</dbReference>
<dbReference type="InterPro" id="IPR014709">
    <property type="entry name" value="Glutathione_synthase_C_euk"/>
</dbReference>
<evidence type="ECO:0000256" key="3">
    <source>
        <dbReference type="ARBA" id="ARBA00011738"/>
    </source>
</evidence>
<dbReference type="AlphaFoldDB" id="A0A4W3GQE6"/>
<evidence type="ECO:0000256" key="9">
    <source>
        <dbReference type="ARBA" id="ARBA00022741"/>
    </source>
</evidence>
<dbReference type="UniPathway" id="UPA00142">
    <property type="reaction ID" value="UER00210"/>
</dbReference>
<comment type="similarity">
    <text evidence="2 13">Belongs to the eukaryotic GSH synthase family.</text>
</comment>
<feature type="binding site" evidence="14">
    <location>
        <position position="451"/>
    </location>
    <ligand>
        <name>substrate</name>
    </ligand>
</feature>
<evidence type="ECO:0000256" key="6">
    <source>
        <dbReference type="ARBA" id="ARBA00022598"/>
    </source>
</evidence>
<dbReference type="Gene3D" id="1.10.1080.10">
    <property type="entry name" value="Glutathione Synthetase, Chain A, domain 3"/>
    <property type="match status" value="1"/>
</dbReference>
<dbReference type="InterPro" id="IPR004887">
    <property type="entry name" value="GSH_synth_subst-bd"/>
</dbReference>
<keyword evidence="6 13" id="KW-0436">Ligase</keyword>
<dbReference type="Ensembl" id="ENSCMIT00000005394.1">
    <property type="protein sequence ID" value="ENSCMIP00000005210.1"/>
    <property type="gene ID" value="ENSCMIG00000003060.1"/>
</dbReference>
<proteinExistence type="inferred from homology"/>
<dbReference type="GO" id="GO:0004363">
    <property type="term" value="F:glutathione synthase activity"/>
    <property type="evidence" value="ECO:0007669"/>
    <property type="project" value="UniProtKB-UniRule"/>
</dbReference>
<dbReference type="GO" id="GO:0005829">
    <property type="term" value="C:cytosol"/>
    <property type="evidence" value="ECO:0007669"/>
    <property type="project" value="TreeGrafter"/>
</dbReference>
<dbReference type="Pfam" id="PF03917">
    <property type="entry name" value="GSH_synth_ATP"/>
    <property type="match status" value="1"/>
</dbReference>
<dbReference type="EC" id="6.3.2.3" evidence="4 13"/>
<dbReference type="GO" id="GO:0005524">
    <property type="term" value="F:ATP binding"/>
    <property type="evidence" value="ECO:0007669"/>
    <property type="project" value="UniProtKB-UniRule"/>
</dbReference>
<feature type="binding site" evidence="15">
    <location>
        <position position="369"/>
    </location>
    <ligand>
        <name>Mg(2+)</name>
        <dbReference type="ChEBI" id="CHEBI:18420"/>
    </ligand>
</feature>
<reference evidence="17" key="5">
    <citation type="submission" date="2025-09" db="UniProtKB">
        <authorList>
            <consortium name="Ensembl"/>
        </authorList>
    </citation>
    <scope>IDENTIFICATION</scope>
</reference>
<dbReference type="Proteomes" id="UP000314986">
    <property type="component" value="Unassembled WGS sequence"/>
</dbReference>
<evidence type="ECO:0000256" key="8">
    <source>
        <dbReference type="ARBA" id="ARBA00022723"/>
    </source>
</evidence>
<evidence type="ECO:0000256" key="14">
    <source>
        <dbReference type="PIRSR" id="PIRSR001558-1"/>
    </source>
</evidence>
<dbReference type="OMA" id="NGLVMYP"/>
<feature type="binding site" evidence="14">
    <location>
        <position position="223"/>
    </location>
    <ligand>
        <name>substrate</name>
    </ligand>
</feature>
<dbReference type="InterPro" id="IPR014049">
    <property type="entry name" value="Glutathione_synthase_N_euk"/>
</dbReference>
<dbReference type="STRING" id="7868.ENSCMIP00000005210"/>
<feature type="binding site" evidence="14">
    <location>
        <position position="306"/>
    </location>
    <ligand>
        <name>ATP</name>
        <dbReference type="ChEBI" id="CHEBI:30616"/>
    </ligand>
</feature>
<feature type="binding site" evidence="14">
    <location>
        <begin position="365"/>
        <end position="374"/>
    </location>
    <ligand>
        <name>ATP</name>
        <dbReference type="ChEBI" id="CHEBI:30616"/>
    </ligand>
</feature>
<dbReference type="GeneTree" id="ENSGT00390000013764"/>
<dbReference type="InterPro" id="IPR005615">
    <property type="entry name" value="Glutathione_synthase"/>
</dbReference>
<evidence type="ECO:0000256" key="13">
    <source>
        <dbReference type="PIRNR" id="PIRNR001558"/>
    </source>
</evidence>
<feature type="binding site" evidence="14">
    <location>
        <position position="459"/>
    </location>
    <ligand>
        <name>ATP</name>
        <dbReference type="ChEBI" id="CHEBI:30616"/>
    </ligand>
</feature>
<organism evidence="17 18">
    <name type="scientific">Callorhinchus milii</name>
    <name type="common">Ghost shark</name>
    <dbReference type="NCBI Taxonomy" id="7868"/>
    <lineage>
        <taxon>Eukaryota</taxon>
        <taxon>Metazoa</taxon>
        <taxon>Chordata</taxon>
        <taxon>Craniata</taxon>
        <taxon>Vertebrata</taxon>
        <taxon>Chondrichthyes</taxon>
        <taxon>Holocephali</taxon>
        <taxon>Chimaeriformes</taxon>
        <taxon>Callorhinchidae</taxon>
        <taxon>Callorhinchus</taxon>
    </lineage>
</organism>
<dbReference type="Gene3D" id="3.30.1490.50">
    <property type="match status" value="1"/>
</dbReference>
<feature type="binding site" evidence="14">
    <location>
        <position position="453"/>
    </location>
    <ligand>
        <name>ATP</name>
        <dbReference type="ChEBI" id="CHEBI:30616"/>
    </ligand>
</feature>
<comment type="subunit">
    <text evidence="3">Homodimer.</text>
</comment>
<feature type="binding site" evidence="15">
    <location>
        <position position="149"/>
    </location>
    <ligand>
        <name>Mg(2+)</name>
        <dbReference type="ChEBI" id="CHEBI:18420"/>
    </ligand>
</feature>